<keyword evidence="1" id="KW-0812">Transmembrane</keyword>
<gene>
    <name evidence="4" type="ORF">QM524_22205</name>
</gene>
<proteinExistence type="predicted"/>
<reference evidence="4 5" key="1">
    <citation type="submission" date="2023-05" db="EMBL/GenBank/DDBJ databases">
        <title>Novel species of genus Flectobacillus isolated from stream in China.</title>
        <authorList>
            <person name="Lu H."/>
        </authorList>
    </citation>
    <scope>NUCLEOTIDE SEQUENCE [LARGE SCALE GENOMIC DNA]</scope>
    <source>
        <strain evidence="4 5">KCTC 42575</strain>
    </source>
</reference>
<evidence type="ECO:0000256" key="1">
    <source>
        <dbReference type="SAM" id="Phobius"/>
    </source>
</evidence>
<dbReference type="Gene3D" id="2.60.120.1440">
    <property type="match status" value="1"/>
</dbReference>
<dbReference type="PIRSF" id="PIRSF018266">
    <property type="entry name" value="FecR"/>
    <property type="match status" value="1"/>
</dbReference>
<evidence type="ECO:0000259" key="2">
    <source>
        <dbReference type="Pfam" id="PF04773"/>
    </source>
</evidence>
<dbReference type="Pfam" id="PF16344">
    <property type="entry name" value="FecR_C"/>
    <property type="match status" value="1"/>
</dbReference>
<dbReference type="InterPro" id="IPR006860">
    <property type="entry name" value="FecR"/>
</dbReference>
<accession>A0ABT6YEC6</accession>
<dbReference type="EMBL" id="JASHIF010000024">
    <property type="protein sequence ID" value="MDI9861952.1"/>
    <property type="molecule type" value="Genomic_DNA"/>
</dbReference>
<feature type="domain" description="FecR protein" evidence="2">
    <location>
        <begin position="144"/>
        <end position="233"/>
    </location>
</feature>
<dbReference type="Pfam" id="PF04773">
    <property type="entry name" value="FecR"/>
    <property type="match status" value="1"/>
</dbReference>
<dbReference type="InterPro" id="IPR012373">
    <property type="entry name" value="Ferrdict_sens_TM"/>
</dbReference>
<evidence type="ECO:0000313" key="5">
    <source>
        <dbReference type="Proteomes" id="UP001236507"/>
    </source>
</evidence>
<dbReference type="Gene3D" id="3.55.50.30">
    <property type="match status" value="1"/>
</dbReference>
<dbReference type="Proteomes" id="UP001236507">
    <property type="component" value="Unassembled WGS sequence"/>
</dbReference>
<protein>
    <submittedName>
        <fullName evidence="4">FecR domain-containing protein</fullName>
    </submittedName>
</protein>
<evidence type="ECO:0000313" key="4">
    <source>
        <dbReference type="EMBL" id="MDI9861952.1"/>
    </source>
</evidence>
<keyword evidence="1" id="KW-0472">Membrane</keyword>
<dbReference type="PANTHER" id="PTHR30273:SF2">
    <property type="entry name" value="PROTEIN FECR"/>
    <property type="match status" value="1"/>
</dbReference>
<organism evidence="4 5">
    <name type="scientific">Flectobacillus roseus</name>
    <dbReference type="NCBI Taxonomy" id="502259"/>
    <lineage>
        <taxon>Bacteria</taxon>
        <taxon>Pseudomonadati</taxon>
        <taxon>Bacteroidota</taxon>
        <taxon>Cytophagia</taxon>
        <taxon>Cytophagales</taxon>
        <taxon>Flectobacillaceae</taxon>
        <taxon>Flectobacillus</taxon>
    </lineage>
</organism>
<dbReference type="RefSeq" id="WP_283346287.1">
    <property type="nucleotide sequence ID" value="NZ_JASHIF010000024.1"/>
</dbReference>
<keyword evidence="5" id="KW-1185">Reference proteome</keyword>
<dbReference type="InterPro" id="IPR032508">
    <property type="entry name" value="FecR_C"/>
</dbReference>
<dbReference type="PANTHER" id="PTHR30273">
    <property type="entry name" value="PERIPLASMIC SIGNAL SENSOR AND SIGMA FACTOR ACTIVATOR FECR-RELATED"/>
    <property type="match status" value="1"/>
</dbReference>
<name>A0ABT6YEC6_9BACT</name>
<feature type="domain" description="Protein FecR C-terminal" evidence="3">
    <location>
        <begin position="292"/>
        <end position="359"/>
    </location>
</feature>
<feature type="transmembrane region" description="Helical" evidence="1">
    <location>
        <begin position="97"/>
        <end position="113"/>
    </location>
</feature>
<comment type="caution">
    <text evidence="4">The sequence shown here is derived from an EMBL/GenBank/DDBJ whole genome shotgun (WGS) entry which is preliminary data.</text>
</comment>
<keyword evidence="1" id="KW-1133">Transmembrane helix</keyword>
<evidence type="ECO:0000259" key="3">
    <source>
        <dbReference type="Pfam" id="PF16344"/>
    </source>
</evidence>
<sequence>MQDYRQYKPTDFISDDSFRAWVLENSEEETAFWEQWMLLNPDKRADILESKGILLSIYKAFDHVSDAEVSLELEKLNAQLDESEAQYKVVRWPWNKIFYAAASVLLIVGVFWLNKGRESSLQIEKSIALAQGSSLKWITKENTTDHQMTVNLEDGSTIVLQKNSKILYPEKFEKEQRKVILIGEAFFEVAKNPSRPFFVFADKLVTKVLGTSFLIQANENDKTVKVVVKTGKVSVFENTESNLDEHTNHKKLEGLVLTPNQQVVFDETDKRMIRSLVDSPNLLKVPIQNQVFEFTNVPISEVFKVLEKAYGVNIVYDADVMKNCYLTASLDDEPLFEKLNLICKTLDAKYEQVDAQIVIYSNGCY</sequence>